<organism evidence="1 2">
    <name type="scientific">Xenotaenia resolanae</name>
    <dbReference type="NCBI Taxonomy" id="208358"/>
    <lineage>
        <taxon>Eukaryota</taxon>
        <taxon>Metazoa</taxon>
        <taxon>Chordata</taxon>
        <taxon>Craniata</taxon>
        <taxon>Vertebrata</taxon>
        <taxon>Euteleostomi</taxon>
        <taxon>Actinopterygii</taxon>
        <taxon>Neopterygii</taxon>
        <taxon>Teleostei</taxon>
        <taxon>Neoteleostei</taxon>
        <taxon>Acanthomorphata</taxon>
        <taxon>Ovalentaria</taxon>
        <taxon>Atherinomorphae</taxon>
        <taxon>Cyprinodontiformes</taxon>
        <taxon>Goodeidae</taxon>
        <taxon>Xenotaenia</taxon>
    </lineage>
</organism>
<dbReference type="Proteomes" id="UP001444071">
    <property type="component" value="Unassembled WGS sequence"/>
</dbReference>
<gene>
    <name evidence="1" type="ORF">XENORESO_007752</name>
</gene>
<dbReference type="EMBL" id="JAHRIM010022523">
    <property type="protein sequence ID" value="MEQ2263440.1"/>
    <property type="molecule type" value="Genomic_DNA"/>
</dbReference>
<keyword evidence="2" id="KW-1185">Reference proteome</keyword>
<protein>
    <submittedName>
        <fullName evidence="1">Uncharacterized protein</fullName>
    </submittedName>
</protein>
<sequence length="144" mass="16509">MLQGLKFFSVRKQKEEQHLESKIVPQSISFMPYLEVYTKRGSKFHIFHSFEEPLGTLAFGKQLRGKVPRSVTDRTMNPSVYQSILESNVKPNWVIDRTMIPKTMAEKQKNPEKTKSRCYNGLVKVQQQPNANTVMGPSESCEGT</sequence>
<comment type="caution">
    <text evidence="1">The sequence shown here is derived from an EMBL/GenBank/DDBJ whole genome shotgun (WGS) entry which is preliminary data.</text>
</comment>
<proteinExistence type="predicted"/>
<name>A0ABV0W1M8_9TELE</name>
<reference evidence="1 2" key="1">
    <citation type="submission" date="2021-06" db="EMBL/GenBank/DDBJ databases">
        <authorList>
            <person name="Palmer J.M."/>
        </authorList>
    </citation>
    <scope>NUCLEOTIDE SEQUENCE [LARGE SCALE GENOMIC DNA]</scope>
    <source>
        <strain evidence="1 2">XR_2019</strain>
        <tissue evidence="1">Muscle</tissue>
    </source>
</reference>
<evidence type="ECO:0000313" key="2">
    <source>
        <dbReference type="Proteomes" id="UP001444071"/>
    </source>
</evidence>
<evidence type="ECO:0000313" key="1">
    <source>
        <dbReference type="EMBL" id="MEQ2263440.1"/>
    </source>
</evidence>
<accession>A0ABV0W1M8</accession>